<evidence type="ECO:0000313" key="2">
    <source>
        <dbReference type="Proteomes" id="UP000887565"/>
    </source>
</evidence>
<sequence>MNHTKQKSTLFDVPLQEIARDISMHFVKKLHRIITLINIMDYDAGQNKSRQLFVIDKTRIEQSDQRDLEGSGVEHLVESYNQDLFESCVLEQIDDIYQRSVCSKNVDDLGVTPSTSNQSVHRGNIRNTKAVQLKRILYECDASNSTDNSSDVRGTIKFDSFDKSNLPKKRKKDDYSESDYVPTDETEGDEESDEEPVFSRNIKFEKRSR</sequence>
<feature type="region of interest" description="Disordered" evidence="1">
    <location>
        <begin position="161"/>
        <end position="209"/>
    </location>
</feature>
<dbReference type="AlphaFoldDB" id="A0A915KI61"/>
<dbReference type="Proteomes" id="UP000887565">
    <property type="component" value="Unplaced"/>
</dbReference>
<organism evidence="2 3">
    <name type="scientific">Romanomermis culicivorax</name>
    <name type="common">Nematode worm</name>
    <dbReference type="NCBI Taxonomy" id="13658"/>
    <lineage>
        <taxon>Eukaryota</taxon>
        <taxon>Metazoa</taxon>
        <taxon>Ecdysozoa</taxon>
        <taxon>Nematoda</taxon>
        <taxon>Enoplea</taxon>
        <taxon>Dorylaimia</taxon>
        <taxon>Mermithida</taxon>
        <taxon>Mermithoidea</taxon>
        <taxon>Mermithidae</taxon>
        <taxon>Romanomermis</taxon>
    </lineage>
</organism>
<accession>A0A915KI61</accession>
<evidence type="ECO:0000313" key="3">
    <source>
        <dbReference type="WBParaSite" id="nRc.2.0.1.t38085-RA"/>
    </source>
</evidence>
<evidence type="ECO:0000256" key="1">
    <source>
        <dbReference type="SAM" id="MobiDB-lite"/>
    </source>
</evidence>
<proteinExistence type="predicted"/>
<dbReference type="WBParaSite" id="nRc.2.0.1.t38085-RA">
    <property type="protein sequence ID" value="nRc.2.0.1.t38085-RA"/>
    <property type="gene ID" value="nRc.2.0.1.g38085"/>
</dbReference>
<name>A0A915KI61_ROMCU</name>
<feature type="compositionally biased region" description="Acidic residues" evidence="1">
    <location>
        <begin position="182"/>
        <end position="196"/>
    </location>
</feature>
<protein>
    <submittedName>
        <fullName evidence="3">Uncharacterized protein</fullName>
    </submittedName>
</protein>
<reference evidence="3" key="1">
    <citation type="submission" date="2022-11" db="UniProtKB">
        <authorList>
            <consortium name="WormBaseParasite"/>
        </authorList>
    </citation>
    <scope>IDENTIFICATION</scope>
</reference>
<keyword evidence="2" id="KW-1185">Reference proteome</keyword>